<dbReference type="InterPro" id="IPR011006">
    <property type="entry name" value="CheY-like_superfamily"/>
</dbReference>
<dbReference type="RefSeq" id="WP_009282533.1">
    <property type="nucleotide sequence ID" value="NZ_CAIT01000006.1"/>
</dbReference>
<dbReference type="PROSITE" id="PS50110">
    <property type="entry name" value="RESPONSE_REGULATORY"/>
    <property type="match status" value="1"/>
</dbReference>
<evidence type="ECO:0000256" key="2">
    <source>
        <dbReference type="PROSITE-ProRule" id="PRU00169"/>
    </source>
</evidence>
<name>I2GJ78_9BACT</name>
<dbReference type="PANTHER" id="PTHR44591">
    <property type="entry name" value="STRESS RESPONSE REGULATOR PROTEIN 1"/>
    <property type="match status" value="1"/>
</dbReference>
<dbReference type="GO" id="GO:0000160">
    <property type="term" value="P:phosphorelay signal transduction system"/>
    <property type="evidence" value="ECO:0007669"/>
    <property type="project" value="InterPro"/>
</dbReference>
<dbReference type="InterPro" id="IPR001789">
    <property type="entry name" value="Sig_transdc_resp-reg_receiver"/>
</dbReference>
<evidence type="ECO:0000313" key="5">
    <source>
        <dbReference type="Proteomes" id="UP000009309"/>
    </source>
</evidence>
<keyword evidence="1 2" id="KW-0597">Phosphoprotein</keyword>
<dbReference type="AlphaFoldDB" id="I2GJ78"/>
<dbReference type="OrthoDB" id="673187at2"/>
<dbReference type="Pfam" id="PF00072">
    <property type="entry name" value="Response_reg"/>
    <property type="match status" value="1"/>
</dbReference>
<evidence type="ECO:0000256" key="1">
    <source>
        <dbReference type="ARBA" id="ARBA00022553"/>
    </source>
</evidence>
<dbReference type="PANTHER" id="PTHR44591:SF3">
    <property type="entry name" value="RESPONSE REGULATORY DOMAIN-CONTAINING PROTEIN"/>
    <property type="match status" value="1"/>
</dbReference>
<dbReference type="eggNOG" id="COG3706">
    <property type="taxonomic scope" value="Bacteria"/>
</dbReference>
<comment type="caution">
    <text evidence="4">The sequence shown here is derived from an EMBL/GenBank/DDBJ whole genome shotgun (WGS) entry which is preliminary data.</text>
</comment>
<feature type="domain" description="Response regulatory" evidence="3">
    <location>
        <begin position="5"/>
        <end position="139"/>
    </location>
</feature>
<dbReference type="InterPro" id="IPR050595">
    <property type="entry name" value="Bact_response_regulator"/>
</dbReference>
<dbReference type="SMART" id="SM00448">
    <property type="entry name" value="REC"/>
    <property type="match status" value="1"/>
</dbReference>
<protein>
    <submittedName>
        <fullName evidence="4">Response regulator receiver protein</fullName>
    </submittedName>
</protein>
<sequence length="151" mass="17229">MKVPFLYIVDDDADYRFLLQRVFSQFLPHYSVQFLDSGQALLQQVAADTVRPNLILLDLNMPRLGGYDTLLQLKHPASGPTFDGPVLSSQHRWQSVPVVMMTNSSVSHELELCYEAGANSFIPKPTNPEQLLQTMRSICQYWLDMNRLPDD</sequence>
<dbReference type="Proteomes" id="UP000009309">
    <property type="component" value="Unassembled WGS sequence"/>
</dbReference>
<reference evidence="4 5" key="1">
    <citation type="journal article" date="2012" name="J. Bacteriol.">
        <title>Genome Sequence of the Filamentous Bacterium Fibrisoma limi BUZ 3T.</title>
        <authorList>
            <person name="Filippini M."/>
            <person name="Qi W."/>
            <person name="Jaenicke S."/>
            <person name="Goesmann A."/>
            <person name="Smits T.H."/>
            <person name="Bagheri H.C."/>
        </authorList>
    </citation>
    <scope>NUCLEOTIDE SEQUENCE [LARGE SCALE GENOMIC DNA]</scope>
    <source>
        <strain evidence="5">BUZ 3T</strain>
    </source>
</reference>
<evidence type="ECO:0000259" key="3">
    <source>
        <dbReference type="PROSITE" id="PS50110"/>
    </source>
</evidence>
<dbReference type="SUPFAM" id="SSF52172">
    <property type="entry name" value="CheY-like"/>
    <property type="match status" value="1"/>
</dbReference>
<evidence type="ECO:0000313" key="4">
    <source>
        <dbReference type="EMBL" id="CCH53953.1"/>
    </source>
</evidence>
<dbReference type="STRING" id="1185876.BN8_03089"/>
<dbReference type="Gene3D" id="3.40.50.2300">
    <property type="match status" value="1"/>
</dbReference>
<organism evidence="4 5">
    <name type="scientific">Fibrisoma limi BUZ 3</name>
    <dbReference type="NCBI Taxonomy" id="1185876"/>
    <lineage>
        <taxon>Bacteria</taxon>
        <taxon>Pseudomonadati</taxon>
        <taxon>Bacteroidota</taxon>
        <taxon>Cytophagia</taxon>
        <taxon>Cytophagales</taxon>
        <taxon>Spirosomataceae</taxon>
        <taxon>Fibrisoma</taxon>
    </lineage>
</organism>
<dbReference type="EMBL" id="CAIT01000006">
    <property type="protein sequence ID" value="CCH53953.1"/>
    <property type="molecule type" value="Genomic_DNA"/>
</dbReference>
<proteinExistence type="predicted"/>
<feature type="modified residue" description="4-aspartylphosphate" evidence="2">
    <location>
        <position position="58"/>
    </location>
</feature>
<gene>
    <name evidence="4" type="ORF">BN8_03089</name>
</gene>
<accession>I2GJ78</accession>
<keyword evidence="5" id="KW-1185">Reference proteome</keyword>